<feature type="transmembrane region" description="Helical" evidence="9">
    <location>
        <begin position="259"/>
        <end position="280"/>
    </location>
</feature>
<protein>
    <submittedName>
        <fullName evidence="11">Glycosyltransferase</fullName>
    </submittedName>
</protein>
<evidence type="ECO:0000256" key="5">
    <source>
        <dbReference type="ARBA" id="ARBA00022692"/>
    </source>
</evidence>
<name>A0A3N0BJG2_9ACTN</name>
<evidence type="ECO:0000256" key="4">
    <source>
        <dbReference type="ARBA" id="ARBA00022679"/>
    </source>
</evidence>
<dbReference type="GO" id="GO:0009103">
    <property type="term" value="P:lipopolysaccharide biosynthetic process"/>
    <property type="evidence" value="ECO:0007669"/>
    <property type="project" value="UniProtKB-KW"/>
</dbReference>
<dbReference type="Proteomes" id="UP000278632">
    <property type="component" value="Unassembled WGS sequence"/>
</dbReference>
<dbReference type="Gene3D" id="3.90.550.10">
    <property type="entry name" value="Spore Coat Polysaccharide Biosynthesis Protein SpsA, Chain A"/>
    <property type="match status" value="1"/>
</dbReference>
<evidence type="ECO:0000256" key="2">
    <source>
        <dbReference type="ARBA" id="ARBA00022475"/>
    </source>
</evidence>
<dbReference type="GO" id="GO:0005886">
    <property type="term" value="C:plasma membrane"/>
    <property type="evidence" value="ECO:0007669"/>
    <property type="project" value="TreeGrafter"/>
</dbReference>
<dbReference type="Pfam" id="PF00535">
    <property type="entry name" value="Glycos_transf_2"/>
    <property type="match status" value="1"/>
</dbReference>
<dbReference type="InterPro" id="IPR050256">
    <property type="entry name" value="Glycosyltransferase_2"/>
</dbReference>
<evidence type="ECO:0000313" key="11">
    <source>
        <dbReference type="EMBL" id="RNL48409.1"/>
    </source>
</evidence>
<dbReference type="CDD" id="cd04187">
    <property type="entry name" value="DPM1_like_bac"/>
    <property type="match status" value="1"/>
</dbReference>
<accession>A0A3N0BJG2</accession>
<evidence type="ECO:0000256" key="6">
    <source>
        <dbReference type="ARBA" id="ARBA00022985"/>
    </source>
</evidence>
<dbReference type="AlphaFoldDB" id="A0A3N0BJG2"/>
<evidence type="ECO:0000313" key="12">
    <source>
        <dbReference type="Proteomes" id="UP000278632"/>
    </source>
</evidence>
<keyword evidence="4 11" id="KW-0808">Transferase</keyword>
<evidence type="ECO:0000256" key="9">
    <source>
        <dbReference type="SAM" id="Phobius"/>
    </source>
</evidence>
<comment type="caution">
    <text evidence="11">The sequence shown here is derived from an EMBL/GenBank/DDBJ whole genome shotgun (WGS) entry which is preliminary data.</text>
</comment>
<keyword evidence="6" id="KW-0448">Lipopolysaccharide biosynthesis</keyword>
<proteinExistence type="inferred from homology"/>
<gene>
    <name evidence="11" type="ORF">DMP08_02000</name>
</gene>
<sequence>MNISVVIPCYYSERMIGDVVRMTRTELVDAGYDYEFILVNDGSKDGTFQEISKLCAEDERVKGIDLMRNFGQHNAIMAGLREASGDAVMLMDDDMQTHPSQCLALIAGLEDGVDVVFAAFRQHRENWYRRLGSRFAMFTIRVLAGCPKGVTDSNFLIMRRCVSDVMVEYSSASVYVQGLIFRTTDRIVNVEVEHYDRAEGQSGYTLKSLLRLWSTILNFSVTPLRIASVLGLLMGGAGLVGAIWLFFERLHNPTMPMGWASVMVTILVCSGVIMLFMGVIGEYVGRLFMTTNKNPQFLIRTRCNVSSESQIGEGASR</sequence>
<dbReference type="RefSeq" id="WP_123191329.1">
    <property type="nucleotide sequence ID" value="NZ_QICD01000002.1"/>
</dbReference>
<keyword evidence="5 9" id="KW-0812">Transmembrane</keyword>
<comment type="similarity">
    <text evidence="1">Belongs to the glycosyltransferase 2 family.</text>
</comment>
<evidence type="ECO:0000259" key="10">
    <source>
        <dbReference type="Pfam" id="PF00535"/>
    </source>
</evidence>
<evidence type="ECO:0000256" key="8">
    <source>
        <dbReference type="ARBA" id="ARBA00023136"/>
    </source>
</evidence>
<dbReference type="PANTHER" id="PTHR48090">
    <property type="entry name" value="UNDECAPRENYL-PHOSPHATE 4-DEOXY-4-FORMAMIDO-L-ARABINOSE TRANSFERASE-RELATED"/>
    <property type="match status" value="1"/>
</dbReference>
<feature type="domain" description="Glycosyltransferase 2-like" evidence="10">
    <location>
        <begin position="4"/>
        <end position="134"/>
    </location>
</feature>
<evidence type="ECO:0000256" key="3">
    <source>
        <dbReference type="ARBA" id="ARBA00022676"/>
    </source>
</evidence>
<dbReference type="InterPro" id="IPR001173">
    <property type="entry name" value="Glyco_trans_2-like"/>
</dbReference>
<reference evidence="12" key="1">
    <citation type="submission" date="2018-05" db="EMBL/GenBank/DDBJ databases">
        <title>Genome Sequencing of selected type strains of the family Eggerthellaceae.</title>
        <authorList>
            <person name="Danylec N."/>
            <person name="Stoll D.A."/>
            <person name="Doetsch A."/>
            <person name="Huch M."/>
        </authorList>
    </citation>
    <scope>NUCLEOTIDE SEQUENCE [LARGE SCALE GENOMIC DNA]</scope>
    <source>
        <strain evidence="12">DSM 16106</strain>
    </source>
</reference>
<dbReference type="InterPro" id="IPR029044">
    <property type="entry name" value="Nucleotide-diphossugar_trans"/>
</dbReference>
<keyword evidence="3" id="KW-0328">Glycosyltransferase</keyword>
<dbReference type="PANTHER" id="PTHR48090:SF3">
    <property type="entry name" value="UNDECAPRENYL-PHOSPHATE 4-DEOXY-4-FORMAMIDO-L-ARABINOSE TRANSFERASE"/>
    <property type="match status" value="1"/>
</dbReference>
<organism evidence="11 12">
    <name type="scientific">Paraeggerthella hongkongensis</name>
    <dbReference type="NCBI Taxonomy" id="230658"/>
    <lineage>
        <taxon>Bacteria</taxon>
        <taxon>Bacillati</taxon>
        <taxon>Actinomycetota</taxon>
        <taxon>Coriobacteriia</taxon>
        <taxon>Eggerthellales</taxon>
        <taxon>Eggerthellaceae</taxon>
        <taxon>Paraeggerthella</taxon>
    </lineage>
</organism>
<feature type="transmembrane region" description="Helical" evidence="9">
    <location>
        <begin position="226"/>
        <end position="247"/>
    </location>
</feature>
<keyword evidence="12" id="KW-1185">Reference proteome</keyword>
<keyword evidence="8 9" id="KW-0472">Membrane</keyword>
<evidence type="ECO:0000256" key="1">
    <source>
        <dbReference type="ARBA" id="ARBA00006739"/>
    </source>
</evidence>
<keyword evidence="2" id="KW-1003">Cell membrane</keyword>
<dbReference type="OrthoDB" id="9811884at2"/>
<keyword evidence="7 9" id="KW-1133">Transmembrane helix</keyword>
<dbReference type="EMBL" id="QICD01000002">
    <property type="protein sequence ID" value="RNL48409.1"/>
    <property type="molecule type" value="Genomic_DNA"/>
</dbReference>
<evidence type="ECO:0000256" key="7">
    <source>
        <dbReference type="ARBA" id="ARBA00022989"/>
    </source>
</evidence>
<dbReference type="SUPFAM" id="SSF53448">
    <property type="entry name" value="Nucleotide-diphospho-sugar transferases"/>
    <property type="match status" value="1"/>
</dbReference>
<dbReference type="GO" id="GO:0099621">
    <property type="term" value="F:undecaprenyl-phosphate 4-deoxy-4-formamido-L-arabinose transferase activity"/>
    <property type="evidence" value="ECO:0007669"/>
    <property type="project" value="TreeGrafter"/>
</dbReference>